<accession>A0A1H3YEM7</accession>
<dbReference type="RefSeq" id="WP_092634152.1">
    <property type="nucleotide sequence ID" value="NZ_FNQT01000002.1"/>
</dbReference>
<name>A0A1H3YEM7_9EURY</name>
<evidence type="ECO:0008006" key="3">
    <source>
        <dbReference type="Google" id="ProtNLM"/>
    </source>
</evidence>
<dbReference type="InterPro" id="IPR055541">
    <property type="entry name" value="DUF7117"/>
</dbReference>
<gene>
    <name evidence="1" type="ORF">SAMN04488065_1837</name>
</gene>
<dbReference type="Proteomes" id="UP000236755">
    <property type="component" value="Unassembled WGS sequence"/>
</dbReference>
<organism evidence="1 2">
    <name type="scientific">Haloplanus vescus</name>
    <dbReference type="NCBI Taxonomy" id="555874"/>
    <lineage>
        <taxon>Archaea</taxon>
        <taxon>Methanobacteriati</taxon>
        <taxon>Methanobacteriota</taxon>
        <taxon>Stenosarchaea group</taxon>
        <taxon>Halobacteria</taxon>
        <taxon>Halobacteriales</taxon>
        <taxon>Haloferacaceae</taxon>
        <taxon>Haloplanus</taxon>
    </lineage>
</organism>
<dbReference type="AlphaFoldDB" id="A0A1H3YEM7"/>
<evidence type="ECO:0000313" key="2">
    <source>
        <dbReference type="Proteomes" id="UP000236755"/>
    </source>
</evidence>
<evidence type="ECO:0000313" key="1">
    <source>
        <dbReference type="EMBL" id="SEA10059.1"/>
    </source>
</evidence>
<dbReference type="EMBL" id="FNQT01000002">
    <property type="protein sequence ID" value="SEA10059.1"/>
    <property type="molecule type" value="Genomic_DNA"/>
</dbReference>
<sequence length="236" mass="26456">MKVRGQRECQSCGHRWSYYETGSVACPSCESLRSVGVDERTLHTDAPVTLDLTPYRTAWAEDRLADCVEDCKRDLREYRRQRGFIDGGDLLPLDDTLLAANELLQVVDLFDRTRKPTDADERYLHALLRDADEGGRPPVDTVSDAWASARGLGYANAIADYRHDVADWLDEHPDEEARQTLGTIHEHVKRVQALEGDVSLDEAESLVAATRDVGRYLIEGEMSALASARDRLEALV</sequence>
<reference evidence="1 2" key="1">
    <citation type="submission" date="2016-10" db="EMBL/GenBank/DDBJ databases">
        <authorList>
            <person name="de Groot N.N."/>
        </authorList>
    </citation>
    <scope>NUCLEOTIDE SEQUENCE [LARGE SCALE GENOMIC DNA]</scope>
    <source>
        <strain evidence="1 2">CGMCC 1.8712</strain>
    </source>
</reference>
<keyword evidence="2" id="KW-1185">Reference proteome</keyword>
<proteinExistence type="predicted"/>
<dbReference type="OrthoDB" id="341613at2157"/>
<protein>
    <recommendedName>
        <fullName evidence="3">TFIIB-type zinc ribbon-containing protein</fullName>
    </recommendedName>
</protein>
<dbReference type="Pfam" id="PF23430">
    <property type="entry name" value="DUF7117"/>
    <property type="match status" value="1"/>
</dbReference>